<accession>A0A7S9LTX3</accession>
<proteinExistence type="predicted"/>
<evidence type="ECO:0000256" key="1">
    <source>
        <dbReference type="SAM" id="Phobius"/>
    </source>
</evidence>
<keyword evidence="3" id="KW-1185">Reference proteome</keyword>
<reference evidence="2 3" key="1">
    <citation type="submission" date="2020-11" db="EMBL/GenBank/DDBJ databases">
        <title>Description of Pontivivens ytuae sp. nov. isolated from deep sea sediment of Mariana Trench.</title>
        <authorList>
            <person name="Wang Z."/>
            <person name="Sun Q.-L."/>
            <person name="Xu X.-D."/>
            <person name="Tang Y.-Z."/>
            <person name="Zhang J."/>
        </authorList>
    </citation>
    <scope>NUCLEOTIDE SEQUENCE [LARGE SCALE GENOMIC DNA]</scope>
    <source>
        <strain evidence="2 3">MT2928</strain>
    </source>
</reference>
<evidence type="ECO:0008006" key="4">
    <source>
        <dbReference type="Google" id="ProtNLM"/>
    </source>
</evidence>
<evidence type="ECO:0000313" key="3">
    <source>
        <dbReference type="Proteomes" id="UP000594800"/>
    </source>
</evidence>
<feature type="transmembrane region" description="Helical" evidence="1">
    <location>
        <begin position="58"/>
        <end position="78"/>
    </location>
</feature>
<dbReference type="AlphaFoldDB" id="A0A7S9LTX3"/>
<keyword evidence="1" id="KW-1133">Transmembrane helix</keyword>
<feature type="transmembrane region" description="Helical" evidence="1">
    <location>
        <begin position="84"/>
        <end position="103"/>
    </location>
</feature>
<dbReference type="RefSeq" id="WP_196104140.1">
    <property type="nucleotide sequence ID" value="NZ_CP064942.1"/>
</dbReference>
<feature type="transmembrane region" description="Helical" evidence="1">
    <location>
        <begin position="31"/>
        <end position="51"/>
    </location>
</feature>
<organism evidence="2 3">
    <name type="scientific">Pontivivens ytuae</name>
    <dbReference type="NCBI Taxonomy" id="2789856"/>
    <lineage>
        <taxon>Bacteria</taxon>
        <taxon>Pseudomonadati</taxon>
        <taxon>Pseudomonadota</taxon>
        <taxon>Alphaproteobacteria</taxon>
        <taxon>Rhodobacterales</taxon>
        <taxon>Paracoccaceae</taxon>
        <taxon>Pontivivens</taxon>
    </lineage>
</organism>
<name>A0A7S9LTX3_9RHOB</name>
<dbReference type="EMBL" id="CP064942">
    <property type="protein sequence ID" value="QPH54940.1"/>
    <property type="molecule type" value="Genomic_DNA"/>
</dbReference>
<gene>
    <name evidence="2" type="ORF">I0K15_04020</name>
</gene>
<evidence type="ECO:0000313" key="2">
    <source>
        <dbReference type="EMBL" id="QPH54940.1"/>
    </source>
</evidence>
<sequence length="114" mass="11727">MGQLAIFEATLYYAASTVYVKVAVCRPAPEMAGMSLIFGAVSVTPFALMLGRAFAMPVTLSSAGAVVYLGVLIGVALLGERLGAQRILTPIVIAGATYLVLAAKPGGRRPARTA</sequence>
<keyword evidence="1" id="KW-0812">Transmembrane</keyword>
<dbReference type="KEGG" id="poz:I0K15_04020"/>
<keyword evidence="1" id="KW-0472">Membrane</keyword>
<protein>
    <recommendedName>
        <fullName evidence="4">EamA domain-containing protein</fullName>
    </recommendedName>
</protein>
<dbReference type="Proteomes" id="UP000594800">
    <property type="component" value="Chromosome"/>
</dbReference>